<comment type="similarity">
    <text evidence="3">Belongs to the FMN-dependent alpha-hydroxy acid dehydrogenase family.</text>
</comment>
<dbReference type="CDD" id="cd02809">
    <property type="entry name" value="alpha_hydroxyacid_oxid_FMN"/>
    <property type="match status" value="1"/>
</dbReference>
<feature type="binding site" evidence="7">
    <location>
        <position position="273"/>
    </location>
    <ligand>
        <name>glyoxylate</name>
        <dbReference type="ChEBI" id="CHEBI:36655"/>
    </ligand>
</feature>
<feature type="binding site" evidence="7">
    <location>
        <position position="171"/>
    </location>
    <ligand>
        <name>glyoxylate</name>
        <dbReference type="ChEBI" id="CHEBI:36655"/>
    </ligand>
</feature>
<gene>
    <name evidence="9" type="primary">HAO1_1</name>
    <name evidence="9" type="ORF">LPJ64_001577</name>
</gene>
<protein>
    <recommendedName>
        <fullName evidence="4">Oxidase FUB9</fullName>
    </recommendedName>
    <alternativeName>
        <fullName evidence="5">Fusaric acid biosynthesis protein 9</fullName>
    </alternativeName>
</protein>
<dbReference type="InterPro" id="IPR012133">
    <property type="entry name" value="Alpha-hydoxy_acid_DH_FMN"/>
</dbReference>
<feature type="binding site" evidence="7">
    <location>
        <position position="268"/>
    </location>
    <ligand>
        <name>FMN</name>
        <dbReference type="ChEBI" id="CHEBI:58210"/>
    </ligand>
</feature>
<dbReference type="AlphaFoldDB" id="A0A9W7XPQ6"/>
<feature type="binding site" evidence="7">
    <location>
        <position position="162"/>
    </location>
    <ligand>
        <name>FMN</name>
        <dbReference type="ChEBI" id="CHEBI:58210"/>
    </ligand>
</feature>
<feature type="binding site" evidence="7">
    <location>
        <begin position="301"/>
        <end position="305"/>
    </location>
    <ligand>
        <name>FMN</name>
        <dbReference type="ChEBI" id="CHEBI:58210"/>
    </ligand>
</feature>
<evidence type="ECO:0000259" key="8">
    <source>
        <dbReference type="PROSITE" id="PS51349"/>
    </source>
</evidence>
<feature type="binding site" evidence="7">
    <location>
        <position position="134"/>
    </location>
    <ligand>
        <name>FMN</name>
        <dbReference type="ChEBI" id="CHEBI:58210"/>
    </ligand>
</feature>
<evidence type="ECO:0000256" key="6">
    <source>
        <dbReference type="PIRSR" id="PIRSR000138-1"/>
    </source>
</evidence>
<keyword evidence="10" id="KW-1185">Reference proteome</keyword>
<evidence type="ECO:0000313" key="9">
    <source>
        <dbReference type="EMBL" id="KAJ1647000.1"/>
    </source>
</evidence>
<dbReference type="Proteomes" id="UP001145021">
    <property type="component" value="Unassembled WGS sequence"/>
</dbReference>
<dbReference type="PROSITE" id="PS51349">
    <property type="entry name" value="FMN_HYDROXY_ACID_DH_2"/>
    <property type="match status" value="1"/>
</dbReference>
<evidence type="ECO:0000313" key="10">
    <source>
        <dbReference type="Proteomes" id="UP001145021"/>
    </source>
</evidence>
<dbReference type="Pfam" id="PF01070">
    <property type="entry name" value="FMN_dh"/>
    <property type="match status" value="1"/>
</dbReference>
<feature type="binding site" evidence="7">
    <location>
        <position position="270"/>
    </location>
    <ligand>
        <name>glyoxylate</name>
        <dbReference type="ChEBI" id="CHEBI:36655"/>
    </ligand>
</feature>
<keyword evidence="7" id="KW-0288">FMN</keyword>
<feature type="binding site" evidence="7">
    <location>
        <position position="29"/>
    </location>
    <ligand>
        <name>glyoxylate</name>
        <dbReference type="ChEBI" id="CHEBI:36655"/>
    </ligand>
</feature>
<keyword evidence="7" id="KW-0285">Flavoprotein</keyword>
<dbReference type="SUPFAM" id="SSF51395">
    <property type="entry name" value="FMN-linked oxidoreductases"/>
    <property type="match status" value="1"/>
</dbReference>
<proteinExistence type="inferred from homology"/>
<feature type="active site" description="Proton acceptor" evidence="6">
    <location>
        <position position="270"/>
    </location>
</feature>
<evidence type="ECO:0000256" key="5">
    <source>
        <dbReference type="ARBA" id="ARBA00083297"/>
    </source>
</evidence>
<dbReference type="PANTHER" id="PTHR10578">
    <property type="entry name" value="S -2-HYDROXY-ACID OXIDASE-RELATED"/>
    <property type="match status" value="1"/>
</dbReference>
<dbReference type="PROSITE" id="PS00557">
    <property type="entry name" value="FMN_HYDROXY_ACID_DH_1"/>
    <property type="match status" value="1"/>
</dbReference>
<evidence type="ECO:0000256" key="1">
    <source>
        <dbReference type="ARBA" id="ARBA00001917"/>
    </source>
</evidence>
<name>A0A9W7XPQ6_9FUNG</name>
<feature type="binding site" evidence="7">
    <location>
        <position position="136"/>
    </location>
    <ligand>
        <name>glyoxylate</name>
        <dbReference type="ChEBI" id="CHEBI:36655"/>
    </ligand>
</feature>
<dbReference type="Gene3D" id="3.20.20.70">
    <property type="entry name" value="Aldolase class I"/>
    <property type="match status" value="1"/>
</dbReference>
<evidence type="ECO:0000256" key="3">
    <source>
        <dbReference type="ARBA" id="ARBA00024042"/>
    </source>
</evidence>
<dbReference type="InterPro" id="IPR013785">
    <property type="entry name" value="Aldolase_TIM"/>
</dbReference>
<feature type="binding site" evidence="7">
    <location>
        <position position="111"/>
    </location>
    <ligand>
        <name>FMN</name>
        <dbReference type="ChEBI" id="CHEBI:58210"/>
    </ligand>
</feature>
<sequence>MMSHTNEAVCIKDLEAVAKNVMPSGAWGYYDSGAHDEQTKFDNANAFDNYRLHPRMLRDVSKITTQTSVLGKPVRTPLGVAPCALHKLAHAEGEAATSRAASKHGSIMILSTYSTTSMEKVIAQGSKDAQYWMQLYVYRDRSVSEEIVRRAEKAGFSALVLTVDAPVLGKRLCDARNRFNPPPHLRLENFMGPEVANSAGGYTPDLAWSKKETFGATFGANGDQSLSWENGISWLKSITKLPIIVKGIMTAEDTQLAIAHGCAGVIVSNHGGRQLDGALSTIDALPQVVDAAGDKIEVYMDGGIRRGSDIFKALALGARAVFVARPILWGLAYKGEEGAYHALDILQKELELTMMLSGTRSVDEIDESYIYQPVNRWVRYAPGSKKATGAQKKLLAKL</sequence>
<dbReference type="GO" id="GO:0003973">
    <property type="term" value="F:(S)-2-hydroxy-acid oxidase activity"/>
    <property type="evidence" value="ECO:0007669"/>
    <property type="project" value="TreeGrafter"/>
</dbReference>
<accession>A0A9W7XPQ6</accession>
<dbReference type="InterPro" id="IPR037396">
    <property type="entry name" value="FMN_HAD"/>
</dbReference>
<evidence type="ECO:0000256" key="4">
    <source>
        <dbReference type="ARBA" id="ARBA00073420"/>
    </source>
</evidence>
<organism evidence="9 10">
    <name type="scientific">Coemansia asiatica</name>
    <dbReference type="NCBI Taxonomy" id="1052880"/>
    <lineage>
        <taxon>Eukaryota</taxon>
        <taxon>Fungi</taxon>
        <taxon>Fungi incertae sedis</taxon>
        <taxon>Zoopagomycota</taxon>
        <taxon>Kickxellomycotina</taxon>
        <taxon>Kickxellomycetes</taxon>
        <taxon>Kickxellales</taxon>
        <taxon>Kickxellaceae</taxon>
        <taxon>Coemansia</taxon>
    </lineage>
</organism>
<dbReference type="GO" id="GO:0010181">
    <property type="term" value="F:FMN binding"/>
    <property type="evidence" value="ECO:0007669"/>
    <property type="project" value="InterPro"/>
</dbReference>
<feature type="binding site" evidence="7">
    <location>
        <begin position="82"/>
        <end position="84"/>
    </location>
    <ligand>
        <name>FMN</name>
        <dbReference type="ChEBI" id="CHEBI:58210"/>
    </ligand>
</feature>
<dbReference type="EMBL" id="JANBOH010000042">
    <property type="protein sequence ID" value="KAJ1647000.1"/>
    <property type="molecule type" value="Genomic_DNA"/>
</dbReference>
<feature type="binding site" evidence="7">
    <location>
        <position position="246"/>
    </location>
    <ligand>
        <name>FMN</name>
        <dbReference type="ChEBI" id="CHEBI:58210"/>
    </ligand>
</feature>
<dbReference type="InterPro" id="IPR000262">
    <property type="entry name" value="FMN-dep_DH"/>
</dbReference>
<dbReference type="PIRSF" id="PIRSF000138">
    <property type="entry name" value="Al-hdrx_acd_dh"/>
    <property type="match status" value="1"/>
</dbReference>
<dbReference type="GO" id="GO:0001561">
    <property type="term" value="P:fatty acid alpha-oxidation"/>
    <property type="evidence" value="ECO:0007669"/>
    <property type="project" value="TreeGrafter"/>
</dbReference>
<evidence type="ECO:0000256" key="7">
    <source>
        <dbReference type="PIRSR" id="PIRSR000138-2"/>
    </source>
</evidence>
<feature type="domain" description="FMN hydroxy acid dehydrogenase" evidence="8">
    <location>
        <begin position="3"/>
        <end position="375"/>
    </location>
</feature>
<dbReference type="GO" id="GO:0005782">
    <property type="term" value="C:peroxisomal matrix"/>
    <property type="evidence" value="ECO:0007669"/>
    <property type="project" value="TreeGrafter"/>
</dbReference>
<evidence type="ECO:0000256" key="2">
    <source>
        <dbReference type="ARBA" id="ARBA00023002"/>
    </source>
</evidence>
<dbReference type="FunFam" id="3.20.20.70:FF:000056">
    <property type="entry name" value="hydroxyacid oxidase 2"/>
    <property type="match status" value="1"/>
</dbReference>
<comment type="cofactor">
    <cofactor evidence="1">
        <name>FMN</name>
        <dbReference type="ChEBI" id="CHEBI:58210"/>
    </cofactor>
</comment>
<dbReference type="InterPro" id="IPR008259">
    <property type="entry name" value="FMN_hydac_DH_AS"/>
</dbReference>
<reference evidence="9" key="1">
    <citation type="submission" date="2022-07" db="EMBL/GenBank/DDBJ databases">
        <title>Phylogenomic reconstructions and comparative analyses of Kickxellomycotina fungi.</title>
        <authorList>
            <person name="Reynolds N.K."/>
            <person name="Stajich J.E."/>
            <person name="Barry K."/>
            <person name="Grigoriev I.V."/>
            <person name="Crous P."/>
            <person name="Smith M.E."/>
        </authorList>
    </citation>
    <scope>NUCLEOTIDE SEQUENCE</scope>
    <source>
        <strain evidence="9">NBRC 105413</strain>
    </source>
</reference>
<comment type="caution">
    <text evidence="9">The sequence shown here is derived from an EMBL/GenBank/DDBJ whole genome shotgun (WGS) entry which is preliminary data.</text>
</comment>
<keyword evidence="2" id="KW-0560">Oxidoreductase</keyword>
<dbReference type="PANTHER" id="PTHR10578:SF149">
    <property type="entry name" value="2-HYDROXYACID OXIDASE 2"/>
    <property type="match status" value="1"/>
</dbReference>